<keyword evidence="3" id="KW-0479">Metal-binding</keyword>
<feature type="domain" description="NlpC/P60" evidence="8">
    <location>
        <begin position="71"/>
        <end position="225"/>
    </location>
</feature>
<dbReference type="RefSeq" id="WP_344962839.1">
    <property type="nucleotide sequence ID" value="NZ_BAABDS010000010.1"/>
</dbReference>
<protein>
    <submittedName>
        <fullName evidence="9">C40 family peptidase</fullName>
    </submittedName>
</protein>
<keyword evidence="2" id="KW-0645">Protease</keyword>
<evidence type="ECO:0000313" key="9">
    <source>
        <dbReference type="EMBL" id="GAA3704422.1"/>
    </source>
</evidence>
<keyword evidence="4" id="KW-0378">Hydrolase</keyword>
<keyword evidence="7" id="KW-0482">Metalloprotease</keyword>
<keyword evidence="6" id="KW-0862">Zinc</keyword>
<evidence type="ECO:0000313" key="10">
    <source>
        <dbReference type="Proteomes" id="UP001501479"/>
    </source>
</evidence>
<evidence type="ECO:0000256" key="6">
    <source>
        <dbReference type="ARBA" id="ARBA00022833"/>
    </source>
</evidence>
<evidence type="ECO:0000259" key="8">
    <source>
        <dbReference type="PROSITE" id="PS51935"/>
    </source>
</evidence>
<name>A0ABP7DHJ3_9GAMM</name>
<dbReference type="CDD" id="cd08073">
    <property type="entry name" value="MPN_NLPC_P60"/>
    <property type="match status" value="1"/>
</dbReference>
<keyword evidence="10" id="KW-1185">Reference proteome</keyword>
<evidence type="ECO:0000256" key="4">
    <source>
        <dbReference type="ARBA" id="ARBA00022801"/>
    </source>
</evidence>
<gene>
    <name evidence="9" type="ORF">GCM10022421_09040</name>
</gene>
<dbReference type="SUPFAM" id="SSF102712">
    <property type="entry name" value="JAB1/MPN domain"/>
    <property type="match status" value="1"/>
</dbReference>
<organism evidence="9 10">
    <name type="scientific">Oceanisphaera sediminis</name>
    <dbReference type="NCBI Taxonomy" id="981381"/>
    <lineage>
        <taxon>Bacteria</taxon>
        <taxon>Pseudomonadati</taxon>
        <taxon>Pseudomonadota</taxon>
        <taxon>Gammaproteobacteria</taxon>
        <taxon>Aeromonadales</taxon>
        <taxon>Aeromonadaceae</taxon>
        <taxon>Oceanisphaera</taxon>
    </lineage>
</organism>
<dbReference type="InterPro" id="IPR000064">
    <property type="entry name" value="NLP_P60_dom"/>
</dbReference>
<reference evidence="10" key="1">
    <citation type="journal article" date="2019" name="Int. J. Syst. Evol. Microbiol.">
        <title>The Global Catalogue of Microorganisms (GCM) 10K type strain sequencing project: providing services to taxonomists for standard genome sequencing and annotation.</title>
        <authorList>
            <consortium name="The Broad Institute Genomics Platform"/>
            <consortium name="The Broad Institute Genome Sequencing Center for Infectious Disease"/>
            <person name="Wu L."/>
            <person name="Ma J."/>
        </authorList>
    </citation>
    <scope>NUCLEOTIDE SEQUENCE [LARGE SCALE GENOMIC DNA]</scope>
    <source>
        <strain evidence="10">JCM 17329</strain>
    </source>
</reference>
<comment type="similarity">
    <text evidence="1">Belongs to the peptidase C40 family.</text>
</comment>
<keyword evidence="5" id="KW-0788">Thiol protease</keyword>
<dbReference type="InterPro" id="IPR051929">
    <property type="entry name" value="VirAsm_ModProt"/>
</dbReference>
<dbReference type="InterPro" id="IPR028090">
    <property type="entry name" value="JAB_dom_prok"/>
</dbReference>
<dbReference type="PANTHER" id="PTHR34858:SF1">
    <property type="entry name" value="CYSO-CYSTEINE PEPTIDASE"/>
    <property type="match status" value="1"/>
</dbReference>
<evidence type="ECO:0000256" key="1">
    <source>
        <dbReference type="ARBA" id="ARBA00007074"/>
    </source>
</evidence>
<evidence type="ECO:0000256" key="3">
    <source>
        <dbReference type="ARBA" id="ARBA00022723"/>
    </source>
</evidence>
<dbReference type="PANTHER" id="PTHR34858">
    <property type="entry name" value="CYSO-CYSTEINE PEPTIDASE"/>
    <property type="match status" value="1"/>
</dbReference>
<dbReference type="InterPro" id="IPR038765">
    <property type="entry name" value="Papain-like_cys_pep_sf"/>
</dbReference>
<dbReference type="SUPFAM" id="SSF54001">
    <property type="entry name" value="Cysteine proteinases"/>
    <property type="match status" value="1"/>
</dbReference>
<dbReference type="Gene3D" id="3.90.1720.10">
    <property type="entry name" value="endopeptidase domain like (from Nostoc punctiforme)"/>
    <property type="match status" value="1"/>
</dbReference>
<dbReference type="Pfam" id="PF00877">
    <property type="entry name" value="NLPC_P60"/>
    <property type="match status" value="1"/>
</dbReference>
<evidence type="ECO:0000256" key="5">
    <source>
        <dbReference type="ARBA" id="ARBA00022807"/>
    </source>
</evidence>
<dbReference type="EMBL" id="BAABDS010000010">
    <property type="protein sequence ID" value="GAA3704422.1"/>
    <property type="molecule type" value="Genomic_DNA"/>
</dbReference>
<dbReference type="Proteomes" id="UP001501479">
    <property type="component" value="Unassembled WGS sequence"/>
</dbReference>
<evidence type="ECO:0000256" key="2">
    <source>
        <dbReference type="ARBA" id="ARBA00022670"/>
    </source>
</evidence>
<sequence>MALEQQILAHAQAVAPAECCGLVVATAEGERYYPADNISVMTDTFEIDPADWIKAELAGDIIAVVHSHPTGPAALSIADRVGQRNTGLPWWLAVNDEIRRFRNVAPLLERQFEHGRTDCYTLIRDAYHLSGLELTDYPRTDDWWSAGDDLYLDNIRREGFVRVGPAAPPQLGDVVLICLGGTKACHGAIYLGDGYLLHHPVNRLSKRDLYSGYWQRQTHSIWRHKQWQQCDFTAISNDLAASSFSM</sequence>
<proteinExistence type="inferred from homology"/>
<dbReference type="Pfam" id="PF14464">
    <property type="entry name" value="Prok-JAB"/>
    <property type="match status" value="1"/>
</dbReference>
<dbReference type="Gene3D" id="3.40.140.10">
    <property type="entry name" value="Cytidine Deaminase, domain 2"/>
    <property type="match status" value="1"/>
</dbReference>
<accession>A0ABP7DHJ3</accession>
<dbReference type="PROSITE" id="PS51935">
    <property type="entry name" value="NLPC_P60"/>
    <property type="match status" value="1"/>
</dbReference>
<evidence type="ECO:0000256" key="7">
    <source>
        <dbReference type="ARBA" id="ARBA00023049"/>
    </source>
</evidence>
<comment type="caution">
    <text evidence="9">The sequence shown here is derived from an EMBL/GenBank/DDBJ whole genome shotgun (WGS) entry which is preliminary data.</text>
</comment>